<dbReference type="Proteomes" id="UP000192578">
    <property type="component" value="Unassembled WGS sequence"/>
</dbReference>
<evidence type="ECO:0000313" key="2">
    <source>
        <dbReference type="Proteomes" id="UP000192578"/>
    </source>
</evidence>
<dbReference type="CDD" id="cd09917">
    <property type="entry name" value="F-box_SF"/>
    <property type="match status" value="1"/>
</dbReference>
<comment type="caution">
    <text evidence="1">The sequence shown here is derived from an EMBL/GenBank/DDBJ whole genome shotgun (WGS) entry which is preliminary data.</text>
</comment>
<gene>
    <name evidence="1" type="ORF">BV898_12002</name>
</gene>
<accession>A0A1W0WF84</accession>
<organism evidence="1 2">
    <name type="scientific">Hypsibius exemplaris</name>
    <name type="common">Freshwater tardigrade</name>
    <dbReference type="NCBI Taxonomy" id="2072580"/>
    <lineage>
        <taxon>Eukaryota</taxon>
        <taxon>Metazoa</taxon>
        <taxon>Ecdysozoa</taxon>
        <taxon>Tardigrada</taxon>
        <taxon>Eutardigrada</taxon>
        <taxon>Parachela</taxon>
        <taxon>Hypsibioidea</taxon>
        <taxon>Hypsibiidae</taxon>
        <taxon>Hypsibius</taxon>
    </lineage>
</organism>
<keyword evidence="2" id="KW-1185">Reference proteome</keyword>
<protein>
    <submittedName>
        <fullName evidence="1">Uncharacterized protein</fullName>
    </submittedName>
</protein>
<dbReference type="EMBL" id="MTYJ01000116">
    <property type="protein sequence ID" value="OQV13783.1"/>
    <property type="molecule type" value="Genomic_DNA"/>
</dbReference>
<dbReference type="Gene3D" id="1.20.1280.50">
    <property type="match status" value="1"/>
</dbReference>
<dbReference type="SUPFAM" id="SSF81383">
    <property type="entry name" value="F-box domain"/>
    <property type="match status" value="1"/>
</dbReference>
<dbReference type="AlphaFoldDB" id="A0A1W0WF84"/>
<dbReference type="InterPro" id="IPR036047">
    <property type="entry name" value="F-box-like_dom_sf"/>
</dbReference>
<reference evidence="2" key="1">
    <citation type="submission" date="2017-01" db="EMBL/GenBank/DDBJ databases">
        <title>Comparative genomics of anhydrobiosis in the tardigrade Hypsibius dujardini.</title>
        <authorList>
            <person name="Yoshida Y."/>
            <person name="Koutsovoulos G."/>
            <person name="Laetsch D."/>
            <person name="Stevens L."/>
            <person name="Kumar S."/>
            <person name="Horikawa D."/>
            <person name="Ishino K."/>
            <person name="Komine S."/>
            <person name="Tomita M."/>
            <person name="Blaxter M."/>
            <person name="Arakawa K."/>
        </authorList>
    </citation>
    <scope>NUCLEOTIDE SEQUENCE [LARGE SCALE GENOMIC DNA]</scope>
    <source>
        <strain evidence="2">Z151</strain>
    </source>
</reference>
<name>A0A1W0WF84_HYPEX</name>
<sequence>MELPFDDTGSGASRKVDSFDIKELSRELMCEIFIVTDLHSRFRLRRVCRYWNYLLRLPEARVVVLIRMDNFSMILRQAGVVSTTTEEVEKLDRTLRFQLLLVRLTNYAPSLKRLLGAHVRRIAFDGQCCVIYLGFSITNEILAWACWTCQLATEFVIRRVVFLIPAKGRRSDFPQYFRTFWRDHVVRHAHMHCMILQDCKFKVIVSGVGLSQSAESFADVTVDWMSQSKEEIDAMSWLPLPPKRTQSTEEGTYAVVKYEKNLAVRLRELFPSDHSHYHAS</sequence>
<proteinExistence type="predicted"/>
<evidence type="ECO:0000313" key="1">
    <source>
        <dbReference type="EMBL" id="OQV13783.1"/>
    </source>
</evidence>